<dbReference type="Proteomes" id="UP000053638">
    <property type="component" value="Unassembled WGS sequence"/>
</dbReference>
<feature type="non-terminal residue" evidence="1">
    <location>
        <position position="1"/>
    </location>
</feature>
<evidence type="ECO:0000313" key="2">
    <source>
        <dbReference type="Proteomes" id="UP000053638"/>
    </source>
</evidence>
<gene>
    <name evidence="1" type="ORF">N335_05558</name>
</gene>
<dbReference type="AlphaFoldDB" id="A0A091TPJ2"/>
<name>A0A091TPJ2_PHALP</name>
<keyword evidence="2" id="KW-1185">Reference proteome</keyword>
<dbReference type="PhylomeDB" id="A0A091TPJ2"/>
<accession>A0A091TPJ2</accession>
<sequence length="53" mass="6196">SSCTQERFRLDIVKNFFTESVIKHWNRLPREAVEAPCLQVFKRCADVALRGMV</sequence>
<dbReference type="EMBL" id="KK459660">
    <property type="protein sequence ID" value="KFQ78381.1"/>
    <property type="molecule type" value="Genomic_DNA"/>
</dbReference>
<reference evidence="1 2" key="1">
    <citation type="submission" date="2014-04" db="EMBL/GenBank/DDBJ databases">
        <title>Genome evolution of avian class.</title>
        <authorList>
            <person name="Zhang G."/>
            <person name="Li C."/>
        </authorList>
    </citation>
    <scope>NUCLEOTIDE SEQUENCE [LARGE SCALE GENOMIC DNA]</scope>
    <source>
        <strain evidence="1">BGI_N335</strain>
    </source>
</reference>
<organism evidence="1 2">
    <name type="scientific">Phaethon lepturus</name>
    <name type="common">White-tailed tropicbird</name>
    <dbReference type="NCBI Taxonomy" id="97097"/>
    <lineage>
        <taxon>Eukaryota</taxon>
        <taxon>Metazoa</taxon>
        <taxon>Chordata</taxon>
        <taxon>Craniata</taxon>
        <taxon>Vertebrata</taxon>
        <taxon>Euteleostomi</taxon>
        <taxon>Archelosauria</taxon>
        <taxon>Archosauria</taxon>
        <taxon>Dinosauria</taxon>
        <taxon>Saurischia</taxon>
        <taxon>Theropoda</taxon>
        <taxon>Coelurosauria</taxon>
        <taxon>Aves</taxon>
        <taxon>Neognathae</taxon>
        <taxon>Neoaves</taxon>
        <taxon>Phaethontimorphae</taxon>
        <taxon>Phaethontiformes</taxon>
        <taxon>Phaethontidae</taxon>
        <taxon>Phaethon</taxon>
    </lineage>
</organism>
<proteinExistence type="predicted"/>
<protein>
    <submittedName>
        <fullName evidence="1">Uncharacterized protein</fullName>
    </submittedName>
</protein>
<feature type="non-terminal residue" evidence="1">
    <location>
        <position position="53"/>
    </location>
</feature>
<evidence type="ECO:0000313" key="1">
    <source>
        <dbReference type="EMBL" id="KFQ78381.1"/>
    </source>
</evidence>